<evidence type="ECO:0000256" key="3">
    <source>
        <dbReference type="SAM" id="Phobius"/>
    </source>
</evidence>
<dbReference type="PROSITE" id="PS50885">
    <property type="entry name" value="HAMP"/>
    <property type="match status" value="1"/>
</dbReference>
<evidence type="ECO:0000259" key="5">
    <source>
        <dbReference type="PROSITE" id="PS50887"/>
    </source>
</evidence>
<keyword evidence="3" id="KW-0812">Transmembrane</keyword>
<evidence type="ECO:0000313" key="6">
    <source>
        <dbReference type="EMBL" id="NGO62440.1"/>
    </source>
</evidence>
<feature type="domain" description="GGDEF" evidence="5">
    <location>
        <begin position="456"/>
        <end position="589"/>
    </location>
</feature>
<evidence type="ECO:0000256" key="1">
    <source>
        <dbReference type="ARBA" id="ARBA00012528"/>
    </source>
</evidence>
<dbReference type="PROSITE" id="PS50887">
    <property type="entry name" value="GGDEF"/>
    <property type="match status" value="1"/>
</dbReference>
<protein>
    <recommendedName>
        <fullName evidence="1">diguanylate cyclase</fullName>
        <ecNumber evidence="1">2.7.7.65</ecNumber>
    </recommendedName>
</protein>
<dbReference type="Pfam" id="PF00672">
    <property type="entry name" value="HAMP"/>
    <property type="match status" value="1"/>
</dbReference>
<gene>
    <name evidence="6" type="ORF">G6N76_02045</name>
</gene>
<dbReference type="GO" id="GO:0043709">
    <property type="term" value="P:cell adhesion involved in single-species biofilm formation"/>
    <property type="evidence" value="ECO:0007669"/>
    <property type="project" value="TreeGrafter"/>
</dbReference>
<dbReference type="PANTHER" id="PTHR45138">
    <property type="entry name" value="REGULATORY COMPONENTS OF SENSORY TRANSDUCTION SYSTEM"/>
    <property type="match status" value="1"/>
</dbReference>
<dbReference type="SMART" id="SM00065">
    <property type="entry name" value="GAF"/>
    <property type="match status" value="1"/>
</dbReference>
<dbReference type="Gene3D" id="3.30.450.40">
    <property type="match status" value="1"/>
</dbReference>
<feature type="transmembrane region" description="Helical" evidence="3">
    <location>
        <begin position="6"/>
        <end position="27"/>
    </location>
</feature>
<dbReference type="InterPro" id="IPR000160">
    <property type="entry name" value="GGDEF_dom"/>
</dbReference>
<dbReference type="SMART" id="SM00267">
    <property type="entry name" value="GGDEF"/>
    <property type="match status" value="1"/>
</dbReference>
<proteinExistence type="predicted"/>
<sequence length="600" mass="67359">MRIHEITNWAYGLTLVFTGLSAVAFIASSHSADRERAAVEHHLSLDTLAEELALGADERTNEARLYVMTGEERRLVSFSDEEREEKRLEGTIATIRSLEPPKSEVDLLNSIRQDADFLDATERGAIDAYQQGDVDKARNTLFGPEHVRVHTRFMANVEDFRKDTANRTLSAVHDAQFRADFFGVIARVLLGATAALFLGVLYFVLRRRVAMPLVKMAAVVRRLARQDYEVEVLPDERHDEISEMNNALAVFRENGLERERLDAARRAEQETKDLILQMMHRLQACQTRGEVAEMLTRFMPQIFPTLAGHLLLLNDRRTTLRVDATWLEPRRCQDQFELSDCWALRRGHPHVSDARGGDAQCKHLREGGQEALCVPLSALGDTIGLLYFEEMDAAGASGEISRLYLELIAENVALAIANLELRERLTDMAIRDPLTGLLNRRSLDEMLNRFADGQGSSLACMMLDIDHFKRFNDEFGHDAGDMVMQHVAQIIRESVADRGKAFRFGGEEFTVLCPGMEMEQALDMAETIRVTVADAPLNHRGRPLGRITVSIGVAQSPSEGPRSTLVSRADASLLKAKEEGRNRVRPGREQTFDLAPLIDS</sequence>
<dbReference type="SUPFAM" id="SSF55781">
    <property type="entry name" value="GAF domain-like"/>
    <property type="match status" value="1"/>
</dbReference>
<dbReference type="SUPFAM" id="SSF158472">
    <property type="entry name" value="HAMP domain-like"/>
    <property type="match status" value="1"/>
</dbReference>
<dbReference type="GO" id="GO:0007165">
    <property type="term" value="P:signal transduction"/>
    <property type="evidence" value="ECO:0007669"/>
    <property type="project" value="InterPro"/>
</dbReference>
<comment type="caution">
    <text evidence="6">The sequence shown here is derived from an EMBL/GenBank/DDBJ whole genome shotgun (WGS) entry which is preliminary data.</text>
</comment>
<dbReference type="AlphaFoldDB" id="A0A6M1S063"/>
<evidence type="ECO:0000256" key="2">
    <source>
        <dbReference type="ARBA" id="ARBA00034247"/>
    </source>
</evidence>
<reference evidence="6 7" key="1">
    <citation type="submission" date="2020-02" db="EMBL/GenBank/DDBJ databases">
        <title>Genome sequence of the type strain CCBAU10050 of Rhizobium daejeonense.</title>
        <authorList>
            <person name="Gao J."/>
            <person name="Sun J."/>
        </authorList>
    </citation>
    <scope>NUCLEOTIDE SEQUENCE [LARGE SCALE GENOMIC DNA]</scope>
    <source>
        <strain evidence="6 7">CCBAU10050</strain>
    </source>
</reference>
<dbReference type="Pfam" id="PF00990">
    <property type="entry name" value="GGDEF"/>
    <property type="match status" value="1"/>
</dbReference>
<dbReference type="GO" id="GO:0052621">
    <property type="term" value="F:diguanylate cyclase activity"/>
    <property type="evidence" value="ECO:0007669"/>
    <property type="project" value="UniProtKB-EC"/>
</dbReference>
<keyword evidence="3" id="KW-1133">Transmembrane helix</keyword>
<dbReference type="EC" id="2.7.7.65" evidence="1"/>
<dbReference type="InterPro" id="IPR029016">
    <property type="entry name" value="GAF-like_dom_sf"/>
</dbReference>
<accession>A0A6M1S063</accession>
<dbReference type="GO" id="GO:1902201">
    <property type="term" value="P:negative regulation of bacterial-type flagellum-dependent cell motility"/>
    <property type="evidence" value="ECO:0007669"/>
    <property type="project" value="TreeGrafter"/>
</dbReference>
<feature type="domain" description="HAMP" evidence="4">
    <location>
        <begin position="207"/>
        <end position="260"/>
    </location>
</feature>
<dbReference type="Gene3D" id="3.30.70.270">
    <property type="match status" value="1"/>
</dbReference>
<dbReference type="InterPro" id="IPR050469">
    <property type="entry name" value="Diguanylate_Cyclase"/>
</dbReference>
<dbReference type="CDD" id="cd01949">
    <property type="entry name" value="GGDEF"/>
    <property type="match status" value="1"/>
</dbReference>
<dbReference type="EMBL" id="JAAKZH010000001">
    <property type="protein sequence ID" value="NGO62440.1"/>
    <property type="molecule type" value="Genomic_DNA"/>
</dbReference>
<dbReference type="NCBIfam" id="TIGR00254">
    <property type="entry name" value="GGDEF"/>
    <property type="match status" value="1"/>
</dbReference>
<dbReference type="InterPro" id="IPR003660">
    <property type="entry name" value="HAMP_dom"/>
</dbReference>
<dbReference type="RefSeq" id="WP_163900444.1">
    <property type="nucleotide sequence ID" value="NZ_CP048427.1"/>
</dbReference>
<dbReference type="InterPro" id="IPR043128">
    <property type="entry name" value="Rev_trsase/Diguanyl_cyclase"/>
</dbReference>
<dbReference type="FunFam" id="3.30.70.270:FF:000001">
    <property type="entry name" value="Diguanylate cyclase domain protein"/>
    <property type="match status" value="1"/>
</dbReference>
<dbReference type="Proteomes" id="UP000477849">
    <property type="component" value="Unassembled WGS sequence"/>
</dbReference>
<keyword evidence="3" id="KW-0472">Membrane</keyword>
<comment type="catalytic activity">
    <reaction evidence="2">
        <text>2 GTP = 3',3'-c-di-GMP + 2 diphosphate</text>
        <dbReference type="Rhea" id="RHEA:24898"/>
        <dbReference type="ChEBI" id="CHEBI:33019"/>
        <dbReference type="ChEBI" id="CHEBI:37565"/>
        <dbReference type="ChEBI" id="CHEBI:58805"/>
        <dbReference type="EC" id="2.7.7.65"/>
    </reaction>
</comment>
<name>A0A6M1S063_9HYPH</name>
<dbReference type="PANTHER" id="PTHR45138:SF9">
    <property type="entry name" value="DIGUANYLATE CYCLASE DGCM-RELATED"/>
    <property type="match status" value="1"/>
</dbReference>
<feature type="transmembrane region" description="Helical" evidence="3">
    <location>
        <begin position="184"/>
        <end position="205"/>
    </location>
</feature>
<keyword evidence="7" id="KW-1185">Reference proteome</keyword>
<dbReference type="InterPro" id="IPR003018">
    <property type="entry name" value="GAF"/>
</dbReference>
<dbReference type="SUPFAM" id="SSF55073">
    <property type="entry name" value="Nucleotide cyclase"/>
    <property type="match status" value="1"/>
</dbReference>
<dbReference type="Gene3D" id="6.10.340.10">
    <property type="match status" value="1"/>
</dbReference>
<dbReference type="InterPro" id="IPR029787">
    <property type="entry name" value="Nucleotide_cyclase"/>
</dbReference>
<evidence type="ECO:0000313" key="7">
    <source>
        <dbReference type="Proteomes" id="UP000477849"/>
    </source>
</evidence>
<evidence type="ECO:0000259" key="4">
    <source>
        <dbReference type="PROSITE" id="PS50885"/>
    </source>
</evidence>
<organism evidence="6 7">
    <name type="scientific">Rhizobium daejeonense</name>
    <dbReference type="NCBI Taxonomy" id="240521"/>
    <lineage>
        <taxon>Bacteria</taxon>
        <taxon>Pseudomonadati</taxon>
        <taxon>Pseudomonadota</taxon>
        <taxon>Alphaproteobacteria</taxon>
        <taxon>Hyphomicrobiales</taxon>
        <taxon>Rhizobiaceae</taxon>
        <taxon>Rhizobium/Agrobacterium group</taxon>
        <taxon>Rhizobium</taxon>
    </lineage>
</organism>
<dbReference type="GO" id="GO:0005886">
    <property type="term" value="C:plasma membrane"/>
    <property type="evidence" value="ECO:0007669"/>
    <property type="project" value="TreeGrafter"/>
</dbReference>